<dbReference type="GO" id="GO:0008168">
    <property type="term" value="F:methyltransferase activity"/>
    <property type="evidence" value="ECO:0007669"/>
    <property type="project" value="TreeGrafter"/>
</dbReference>
<name>A0A1J7JRZ4_9PEZI</name>
<dbReference type="Pfam" id="PF13649">
    <property type="entry name" value="Methyltransf_25"/>
    <property type="match status" value="1"/>
</dbReference>
<protein>
    <recommendedName>
        <fullName evidence="1">Methyltransferase domain-containing protein</fullName>
    </recommendedName>
</protein>
<gene>
    <name evidence="2" type="ORF">CONLIGDRAFT_713156</name>
</gene>
<organism evidence="2 3">
    <name type="scientific">Coniochaeta ligniaria NRRL 30616</name>
    <dbReference type="NCBI Taxonomy" id="1408157"/>
    <lineage>
        <taxon>Eukaryota</taxon>
        <taxon>Fungi</taxon>
        <taxon>Dikarya</taxon>
        <taxon>Ascomycota</taxon>
        <taxon>Pezizomycotina</taxon>
        <taxon>Sordariomycetes</taxon>
        <taxon>Sordariomycetidae</taxon>
        <taxon>Coniochaetales</taxon>
        <taxon>Coniochaetaceae</taxon>
        <taxon>Coniochaeta</taxon>
    </lineage>
</organism>
<dbReference type="InterPro" id="IPR041698">
    <property type="entry name" value="Methyltransf_25"/>
</dbReference>
<dbReference type="SUPFAM" id="SSF53335">
    <property type="entry name" value="S-adenosyl-L-methionine-dependent methyltransferases"/>
    <property type="match status" value="1"/>
</dbReference>
<dbReference type="Gene3D" id="3.40.50.150">
    <property type="entry name" value="Vaccinia Virus protein VP39"/>
    <property type="match status" value="1"/>
</dbReference>
<dbReference type="Proteomes" id="UP000182658">
    <property type="component" value="Unassembled WGS sequence"/>
</dbReference>
<evidence type="ECO:0000313" key="2">
    <source>
        <dbReference type="EMBL" id="OIW30538.1"/>
    </source>
</evidence>
<dbReference type="PANTHER" id="PTHR43464">
    <property type="entry name" value="METHYLTRANSFERASE"/>
    <property type="match status" value="1"/>
</dbReference>
<dbReference type="InParanoid" id="A0A1J7JRZ4"/>
<evidence type="ECO:0000259" key="1">
    <source>
        <dbReference type="Pfam" id="PF13649"/>
    </source>
</evidence>
<dbReference type="InterPro" id="IPR029063">
    <property type="entry name" value="SAM-dependent_MTases_sf"/>
</dbReference>
<accession>A0A1J7JRZ4</accession>
<dbReference type="STRING" id="1408157.A0A1J7JRZ4"/>
<reference evidence="2 3" key="1">
    <citation type="submission" date="2016-10" db="EMBL/GenBank/DDBJ databases">
        <title>Draft genome sequence of Coniochaeta ligniaria NRRL30616, a lignocellulolytic fungus for bioabatement of inhibitors in plant biomass hydrolysates.</title>
        <authorList>
            <consortium name="DOE Joint Genome Institute"/>
            <person name="Jimenez D.J."/>
            <person name="Hector R.E."/>
            <person name="Riley R."/>
            <person name="Sun H."/>
            <person name="Grigoriev I.V."/>
            <person name="Van Elsas J.D."/>
            <person name="Nichols N.N."/>
        </authorList>
    </citation>
    <scope>NUCLEOTIDE SEQUENCE [LARGE SCALE GENOMIC DNA]</scope>
    <source>
        <strain evidence="2 3">NRRL 30616</strain>
    </source>
</reference>
<dbReference type="PANTHER" id="PTHR43464:SF82">
    <property type="entry name" value="METHYLTRANSFERASE DOMAIN-CONTAINING PROTEIN"/>
    <property type="match status" value="1"/>
</dbReference>
<dbReference type="EMBL" id="KV875096">
    <property type="protein sequence ID" value="OIW30538.1"/>
    <property type="molecule type" value="Genomic_DNA"/>
</dbReference>
<evidence type="ECO:0000313" key="3">
    <source>
        <dbReference type="Proteomes" id="UP000182658"/>
    </source>
</evidence>
<dbReference type="CDD" id="cd02440">
    <property type="entry name" value="AdoMet_MTases"/>
    <property type="match status" value="1"/>
</dbReference>
<sequence length="303" mass="31896">MSTADHSSPSTLPPSLTPKIASYAIQSPSGPTPSSLAIELSQARHRIRLLNAWGSIRPGSRVLEIGCGQGTCTAVLAEAVGAQGHVDAVDPASLDYGAPFTLGQAQAHLSQGPLGERITWHQADPVAFLSENEQKWDVAVLAHCIWYFRSASQLSDVLAALKGRVGRVLVAEYALHASETEAVPHVLATLARAALEAHRKDSGANIQTPLSPAAVSGLAEEEGWTVREEGTVVPEAELSDGGWEVGSVVAPRFLEQVQKGVEDERVRAMLSSARDAVVAAVEGVGGVGKVRTMDVWVATLVPQ</sequence>
<dbReference type="AlphaFoldDB" id="A0A1J7JRZ4"/>
<dbReference type="OrthoDB" id="8300214at2759"/>
<proteinExistence type="predicted"/>
<feature type="domain" description="Methyltransferase" evidence="1">
    <location>
        <begin position="62"/>
        <end position="160"/>
    </location>
</feature>
<keyword evidence="3" id="KW-1185">Reference proteome</keyword>